<evidence type="ECO:0000313" key="2">
    <source>
        <dbReference type="Proteomes" id="UP001220256"/>
    </source>
</evidence>
<proteinExistence type="predicted"/>
<organism evidence="1 2">
    <name type="scientific">Penicillium chrysogenum</name>
    <name type="common">Penicillium notatum</name>
    <dbReference type="NCBI Taxonomy" id="5076"/>
    <lineage>
        <taxon>Eukaryota</taxon>
        <taxon>Fungi</taxon>
        <taxon>Dikarya</taxon>
        <taxon>Ascomycota</taxon>
        <taxon>Pezizomycotina</taxon>
        <taxon>Eurotiomycetes</taxon>
        <taxon>Eurotiomycetidae</taxon>
        <taxon>Eurotiales</taxon>
        <taxon>Aspergillaceae</taxon>
        <taxon>Penicillium</taxon>
        <taxon>Penicillium chrysogenum species complex</taxon>
    </lineage>
</organism>
<reference evidence="1 2" key="1">
    <citation type="journal article" date="2023" name="IMA Fungus">
        <title>Comparative genomic study of the Penicillium genus elucidates a diverse pangenome and 15 lateral gene transfer events.</title>
        <authorList>
            <person name="Petersen C."/>
            <person name="Sorensen T."/>
            <person name="Nielsen M.R."/>
            <person name="Sondergaard T.E."/>
            <person name="Sorensen J.L."/>
            <person name="Fitzpatrick D.A."/>
            <person name="Frisvad J.C."/>
            <person name="Nielsen K.L."/>
        </authorList>
    </citation>
    <scope>NUCLEOTIDE SEQUENCE [LARGE SCALE GENOMIC DNA]</scope>
    <source>
        <strain evidence="1 2">IBT 3361</strain>
    </source>
</reference>
<keyword evidence="2" id="KW-1185">Reference proteome</keyword>
<protein>
    <submittedName>
        <fullName evidence="1">Uncharacterized protein</fullName>
    </submittedName>
</protein>
<dbReference type="Proteomes" id="UP001220256">
    <property type="component" value="Unassembled WGS sequence"/>
</dbReference>
<gene>
    <name evidence="1" type="ORF">N7505_002194</name>
</gene>
<dbReference type="EMBL" id="JAPVEB010000001">
    <property type="protein sequence ID" value="KAJ5284214.1"/>
    <property type="molecule type" value="Genomic_DNA"/>
</dbReference>
<evidence type="ECO:0000313" key="1">
    <source>
        <dbReference type="EMBL" id="KAJ5284214.1"/>
    </source>
</evidence>
<name>A0ABQ8WZ28_PENCH</name>
<sequence length="132" mass="14372">MVFDMYAVGLQKVTLTSTADAARAVLAVLRDSINTGADLPPLIRTRDPAWKCNPVTFVEVHNAIHEGLKAKDVLVAIHQMRILGFTNANHNPKGKALEWDTGVLQGLRATSVEELLDQSEVSENELISLGIV</sequence>
<comment type="caution">
    <text evidence="1">The sequence shown here is derived from an EMBL/GenBank/DDBJ whole genome shotgun (WGS) entry which is preliminary data.</text>
</comment>
<accession>A0ABQ8WZ28</accession>